<dbReference type="OrthoDB" id="3387628at2"/>
<comment type="caution">
    <text evidence="2">The sequence shown here is derived from an EMBL/GenBank/DDBJ whole genome shotgun (WGS) entry which is preliminary data.</text>
</comment>
<reference evidence="2 3" key="1">
    <citation type="submission" date="2016-06" db="EMBL/GenBank/DDBJ databases">
        <authorList>
            <person name="Kjaerup R.B."/>
            <person name="Dalgaard T.S."/>
            <person name="Juul-Madsen H.R."/>
        </authorList>
    </citation>
    <scope>NUCLEOTIDE SEQUENCE [LARGE SCALE GENOMIC DNA]</scope>
    <source>
        <strain evidence="2 3">E3012</strain>
    </source>
</reference>
<gene>
    <name evidence="2" type="ORF">A5677_24120</name>
</gene>
<dbReference type="EMBL" id="MBEE01000170">
    <property type="protein sequence ID" value="OCB50069.1"/>
    <property type="molecule type" value="Genomic_DNA"/>
</dbReference>
<evidence type="ECO:0000313" key="2">
    <source>
        <dbReference type="EMBL" id="OCB50069.1"/>
    </source>
</evidence>
<dbReference type="NCBIfam" id="TIGR03930">
    <property type="entry name" value="WXG100_ESAT6"/>
    <property type="match status" value="1"/>
</dbReference>
<dbReference type="Proteomes" id="UP000092683">
    <property type="component" value="Unassembled WGS sequence"/>
</dbReference>
<dbReference type="InterPro" id="IPR036689">
    <property type="entry name" value="ESAT-6-like_sf"/>
</dbReference>
<comment type="similarity">
    <text evidence="1">Belongs to the WXG100 family.</text>
</comment>
<evidence type="ECO:0000313" key="3">
    <source>
        <dbReference type="Proteomes" id="UP000092683"/>
    </source>
</evidence>
<organism evidence="2 3">
    <name type="scientific">Mycobacterium malmoense</name>
    <dbReference type="NCBI Taxonomy" id="1780"/>
    <lineage>
        <taxon>Bacteria</taxon>
        <taxon>Bacillati</taxon>
        <taxon>Actinomycetota</taxon>
        <taxon>Actinomycetes</taxon>
        <taxon>Mycobacteriales</taxon>
        <taxon>Mycobacteriaceae</taxon>
        <taxon>Mycobacterium</taxon>
    </lineage>
</organism>
<dbReference type="AlphaFoldDB" id="A0A1B9D4I9"/>
<dbReference type="Pfam" id="PF06013">
    <property type="entry name" value="WXG100"/>
    <property type="match status" value="1"/>
</dbReference>
<dbReference type="Gene3D" id="1.10.287.1060">
    <property type="entry name" value="ESAT-6-like"/>
    <property type="match status" value="1"/>
</dbReference>
<dbReference type="SUPFAM" id="SSF140453">
    <property type="entry name" value="EsxAB dimer-like"/>
    <property type="match status" value="1"/>
</dbReference>
<accession>A0A1B9D4I9</accession>
<evidence type="ECO:0000256" key="1">
    <source>
        <dbReference type="RuleBase" id="RU362001"/>
    </source>
</evidence>
<name>A0A1B9D4I9_MYCMA</name>
<sequence length="104" mass="11198">MGANELRVYCAELTRASRDTTGAADEIEGLRRTLGTQMGDLGRTWTGQAATAYLKVWSDIDEECEAMLADLRWIGESLSAAANAYAQMETTGADAFHAIKPPAV</sequence>
<dbReference type="InterPro" id="IPR010310">
    <property type="entry name" value="T7SS_ESAT-6-like"/>
</dbReference>
<proteinExistence type="inferred from homology"/>
<dbReference type="RefSeq" id="WP_065442458.1">
    <property type="nucleotide sequence ID" value="NZ_MBEA01000183.1"/>
</dbReference>
<protein>
    <recommendedName>
        <fullName evidence="1">ESAT-6-like protein</fullName>
    </recommendedName>
</protein>